<evidence type="ECO:0000256" key="1">
    <source>
        <dbReference type="SAM" id="SignalP"/>
    </source>
</evidence>
<dbReference type="Proteomes" id="UP000235023">
    <property type="component" value="Unassembled WGS sequence"/>
</dbReference>
<proteinExistence type="predicted"/>
<dbReference type="EMBL" id="KZ559499">
    <property type="protein sequence ID" value="PLN86357.1"/>
    <property type="molecule type" value="Genomic_DNA"/>
</dbReference>
<dbReference type="OrthoDB" id="4225815at2759"/>
<feature type="chain" id="PRO_5014339531" description="Hydrophobin" evidence="1">
    <location>
        <begin position="19"/>
        <end position="70"/>
    </location>
</feature>
<feature type="signal peptide" evidence="1">
    <location>
        <begin position="1"/>
        <end position="18"/>
    </location>
</feature>
<evidence type="ECO:0000313" key="3">
    <source>
        <dbReference type="Proteomes" id="UP000235023"/>
    </source>
</evidence>
<organism evidence="2 3">
    <name type="scientific">Aspergillus taichungensis</name>
    <dbReference type="NCBI Taxonomy" id="482145"/>
    <lineage>
        <taxon>Eukaryota</taxon>
        <taxon>Fungi</taxon>
        <taxon>Dikarya</taxon>
        <taxon>Ascomycota</taxon>
        <taxon>Pezizomycotina</taxon>
        <taxon>Eurotiomycetes</taxon>
        <taxon>Eurotiomycetidae</taxon>
        <taxon>Eurotiales</taxon>
        <taxon>Aspergillaceae</taxon>
        <taxon>Aspergillus</taxon>
        <taxon>Aspergillus subgen. Circumdati</taxon>
    </lineage>
</organism>
<protein>
    <recommendedName>
        <fullName evidence="4">Hydrophobin</fullName>
    </recommendedName>
</protein>
<evidence type="ECO:0000313" key="2">
    <source>
        <dbReference type="EMBL" id="PLN86357.1"/>
    </source>
</evidence>
<reference evidence="3" key="1">
    <citation type="submission" date="2017-12" db="EMBL/GenBank/DDBJ databases">
        <authorList>
            <consortium name="DOE Joint Genome Institute"/>
            <person name="Mondo S.J."/>
            <person name="Kjaerbolling I."/>
            <person name="Vesth T.C."/>
            <person name="Frisvad J.C."/>
            <person name="Nybo J.L."/>
            <person name="Theobald S."/>
            <person name="Kuo A."/>
            <person name="Bowyer P."/>
            <person name="Matsuda Y."/>
            <person name="Lyhne E.K."/>
            <person name="Kogle M.E."/>
            <person name="Clum A."/>
            <person name="Lipzen A."/>
            <person name="Salamov A."/>
            <person name="Ngan C.Y."/>
            <person name="Daum C."/>
            <person name="Chiniquy J."/>
            <person name="Barry K."/>
            <person name="LaButti K."/>
            <person name="Haridas S."/>
            <person name="Simmons B.A."/>
            <person name="Magnuson J.K."/>
            <person name="Mortensen U.H."/>
            <person name="Larsen T.O."/>
            <person name="Grigoriev I.V."/>
            <person name="Baker S.E."/>
            <person name="Andersen M.R."/>
            <person name="Nordberg H.P."/>
            <person name="Cantor M.N."/>
            <person name="Hua S.X."/>
        </authorList>
    </citation>
    <scope>NUCLEOTIDE SEQUENCE [LARGE SCALE GENOMIC DNA]</scope>
    <source>
        <strain evidence="3">IBT 19404</strain>
    </source>
</reference>
<keyword evidence="3" id="KW-1185">Reference proteome</keyword>
<name>A0A2J5I8K7_9EURO</name>
<gene>
    <name evidence="2" type="ORF">BDW42DRAFT_190259</name>
</gene>
<keyword evidence="1" id="KW-0732">Signal</keyword>
<accession>A0A2J5I8K7</accession>
<sequence>MQFALRALGALITVPAASQKCGSKARFSCCNDATHISDDIQVNGDLVSGELGVGASSQGVSLPSGCSDLV</sequence>
<dbReference type="AlphaFoldDB" id="A0A2J5I8K7"/>
<evidence type="ECO:0008006" key="4">
    <source>
        <dbReference type="Google" id="ProtNLM"/>
    </source>
</evidence>